<reference evidence="1 2" key="1">
    <citation type="submission" date="2019-05" db="EMBL/GenBank/DDBJ databases">
        <title>Another draft genome of Portunus trituberculatus and its Hox gene families provides insights of decapod evolution.</title>
        <authorList>
            <person name="Jeong J.-H."/>
            <person name="Song I."/>
            <person name="Kim S."/>
            <person name="Choi T."/>
            <person name="Kim D."/>
            <person name="Ryu S."/>
            <person name="Kim W."/>
        </authorList>
    </citation>
    <scope>NUCLEOTIDE SEQUENCE [LARGE SCALE GENOMIC DNA]</scope>
    <source>
        <tissue evidence="1">Muscle</tissue>
    </source>
</reference>
<protein>
    <submittedName>
        <fullName evidence="1">Uncharacterized protein</fullName>
    </submittedName>
</protein>
<gene>
    <name evidence="1" type="ORF">E2C01_023052</name>
</gene>
<sequence>MATIRIFFNAKSDKFLPGVIHAQQQRVAHHYQQALSSGDGNIESFVAPNEAEALIKTFTSIPSEEDLTVEMSTTWRSCPWNSSTEPTFTPSMPKVVSSFRTFSI</sequence>
<dbReference type="EMBL" id="VSRR010002137">
    <property type="protein sequence ID" value="MPC29802.1"/>
    <property type="molecule type" value="Genomic_DNA"/>
</dbReference>
<comment type="caution">
    <text evidence="1">The sequence shown here is derived from an EMBL/GenBank/DDBJ whole genome shotgun (WGS) entry which is preliminary data.</text>
</comment>
<dbReference type="AlphaFoldDB" id="A0A5B7E711"/>
<organism evidence="1 2">
    <name type="scientific">Portunus trituberculatus</name>
    <name type="common">Swimming crab</name>
    <name type="synonym">Neptunus trituberculatus</name>
    <dbReference type="NCBI Taxonomy" id="210409"/>
    <lineage>
        <taxon>Eukaryota</taxon>
        <taxon>Metazoa</taxon>
        <taxon>Ecdysozoa</taxon>
        <taxon>Arthropoda</taxon>
        <taxon>Crustacea</taxon>
        <taxon>Multicrustacea</taxon>
        <taxon>Malacostraca</taxon>
        <taxon>Eumalacostraca</taxon>
        <taxon>Eucarida</taxon>
        <taxon>Decapoda</taxon>
        <taxon>Pleocyemata</taxon>
        <taxon>Brachyura</taxon>
        <taxon>Eubrachyura</taxon>
        <taxon>Portunoidea</taxon>
        <taxon>Portunidae</taxon>
        <taxon>Portuninae</taxon>
        <taxon>Portunus</taxon>
    </lineage>
</organism>
<name>A0A5B7E711_PORTR</name>
<evidence type="ECO:0000313" key="2">
    <source>
        <dbReference type="Proteomes" id="UP000324222"/>
    </source>
</evidence>
<evidence type="ECO:0000313" key="1">
    <source>
        <dbReference type="EMBL" id="MPC29802.1"/>
    </source>
</evidence>
<accession>A0A5B7E711</accession>
<keyword evidence="2" id="KW-1185">Reference proteome</keyword>
<proteinExistence type="predicted"/>
<dbReference type="Proteomes" id="UP000324222">
    <property type="component" value="Unassembled WGS sequence"/>
</dbReference>